<keyword evidence="1" id="KW-0175">Coiled coil</keyword>
<dbReference type="GO" id="GO:0006886">
    <property type="term" value="P:intracellular protein transport"/>
    <property type="evidence" value="ECO:0007669"/>
    <property type="project" value="TreeGrafter"/>
</dbReference>
<evidence type="ECO:0000313" key="5">
    <source>
        <dbReference type="EMBL" id="EDK46491.1"/>
    </source>
</evidence>
<dbReference type="InterPro" id="IPR001683">
    <property type="entry name" value="PX_dom"/>
</dbReference>
<feature type="region of interest" description="Disordered" evidence="2">
    <location>
        <begin position="208"/>
        <end position="240"/>
    </location>
</feature>
<gene>
    <name evidence="5" type="ORF">LELG_04672</name>
</gene>
<dbReference type="VEuPathDB" id="FungiDB:LELG_04672"/>
<dbReference type="GO" id="GO:0031201">
    <property type="term" value="C:SNARE complex"/>
    <property type="evidence" value="ECO:0007669"/>
    <property type="project" value="TreeGrafter"/>
</dbReference>
<sequence>MSITIPAEEEINGSTYYQINVKLPLRSYTIKKRYSDFDNLVKTLCHHIGINRKDFPYTLPAKRIHWLNKSNVVEERKQEFTHFLNNMLLDLSLRNEPEFLLFLQLPKNFKFQHRPQIDENGEGGDLWYDVYRSLKNQLLEELNSLKSGEGNTNPVRLKERIHKNYQPTINDLANSAAANNNENKQEMMKRKLYISQVQSLVTQIENFKKPSSWGETDSNGNSNGNGSRRIFGGMGGGSAHVKETDDTIALTNQELLQHQLQIHQNQDKEIEQLRVSIAKQRQIGEAINAEVEEQNSILDQFNEEVENTSDKVQQARRRAKKIL</sequence>
<dbReference type="SMART" id="SM00397">
    <property type="entry name" value="t_SNARE"/>
    <property type="match status" value="1"/>
</dbReference>
<dbReference type="InParanoid" id="A5E4Y3"/>
<dbReference type="GO" id="GO:0048278">
    <property type="term" value="P:vesicle docking"/>
    <property type="evidence" value="ECO:0007669"/>
    <property type="project" value="TreeGrafter"/>
</dbReference>
<dbReference type="GO" id="GO:0035091">
    <property type="term" value="F:phosphatidylinositol binding"/>
    <property type="evidence" value="ECO:0007669"/>
    <property type="project" value="InterPro"/>
</dbReference>
<dbReference type="GO" id="GO:0012505">
    <property type="term" value="C:endomembrane system"/>
    <property type="evidence" value="ECO:0007669"/>
    <property type="project" value="TreeGrafter"/>
</dbReference>
<evidence type="ECO:0000313" key="6">
    <source>
        <dbReference type="Proteomes" id="UP000001996"/>
    </source>
</evidence>
<dbReference type="AlphaFoldDB" id="A5E4Y3"/>
<dbReference type="EMBL" id="CH981530">
    <property type="protein sequence ID" value="EDK46491.1"/>
    <property type="molecule type" value="Genomic_DNA"/>
</dbReference>
<dbReference type="InterPro" id="IPR000727">
    <property type="entry name" value="T_SNARE_dom"/>
</dbReference>
<protein>
    <recommendedName>
        <fullName evidence="7">Vacuolar morphogenesis protein 7</fullName>
    </recommendedName>
</protein>
<dbReference type="CDD" id="cd15858">
    <property type="entry name" value="SNARE_VAM7"/>
    <property type="match status" value="1"/>
</dbReference>
<feature type="domain" description="T-SNARE coiled-coil homology" evidence="3">
    <location>
        <begin position="260"/>
        <end position="322"/>
    </location>
</feature>
<evidence type="ECO:0008006" key="7">
    <source>
        <dbReference type="Google" id="ProtNLM"/>
    </source>
</evidence>
<dbReference type="InterPro" id="IPR036871">
    <property type="entry name" value="PX_dom_sf"/>
</dbReference>
<dbReference type="GO" id="GO:0006906">
    <property type="term" value="P:vesicle fusion"/>
    <property type="evidence" value="ECO:0007669"/>
    <property type="project" value="TreeGrafter"/>
</dbReference>
<dbReference type="SUPFAM" id="SSF58038">
    <property type="entry name" value="SNARE fusion complex"/>
    <property type="match status" value="1"/>
</dbReference>
<keyword evidence="6" id="KW-1185">Reference proteome</keyword>
<evidence type="ECO:0000259" key="4">
    <source>
        <dbReference type="PROSITE" id="PS50195"/>
    </source>
</evidence>
<dbReference type="Gene3D" id="3.30.1520.10">
    <property type="entry name" value="Phox-like domain"/>
    <property type="match status" value="1"/>
</dbReference>
<dbReference type="SUPFAM" id="SSF64268">
    <property type="entry name" value="PX domain"/>
    <property type="match status" value="1"/>
</dbReference>
<dbReference type="HOGENOM" id="CLU_033748_1_0_1"/>
<dbReference type="Proteomes" id="UP000001996">
    <property type="component" value="Unassembled WGS sequence"/>
</dbReference>
<dbReference type="GO" id="GO:0000149">
    <property type="term" value="F:SNARE binding"/>
    <property type="evidence" value="ECO:0007669"/>
    <property type="project" value="TreeGrafter"/>
</dbReference>
<dbReference type="OMA" id="QASVRSW"/>
<evidence type="ECO:0000256" key="1">
    <source>
        <dbReference type="SAM" id="Coils"/>
    </source>
</evidence>
<dbReference type="OrthoDB" id="428895at2759"/>
<feature type="compositionally biased region" description="Low complexity" evidence="2">
    <location>
        <begin position="218"/>
        <end position="231"/>
    </location>
</feature>
<dbReference type="SMART" id="SM00312">
    <property type="entry name" value="PX"/>
    <property type="match status" value="1"/>
</dbReference>
<proteinExistence type="predicted"/>
<dbReference type="CDD" id="cd06897">
    <property type="entry name" value="PX_SNARE"/>
    <property type="match status" value="1"/>
</dbReference>
<dbReference type="PROSITE" id="PS50195">
    <property type="entry name" value="PX"/>
    <property type="match status" value="1"/>
</dbReference>
<dbReference type="Pfam" id="PF00787">
    <property type="entry name" value="PX"/>
    <property type="match status" value="1"/>
</dbReference>
<organism evidence="5 6">
    <name type="scientific">Lodderomyces elongisporus (strain ATCC 11503 / CBS 2605 / JCM 1781 / NBRC 1676 / NRRL YB-4239)</name>
    <name type="common">Yeast</name>
    <name type="synonym">Saccharomyces elongisporus</name>
    <dbReference type="NCBI Taxonomy" id="379508"/>
    <lineage>
        <taxon>Eukaryota</taxon>
        <taxon>Fungi</taxon>
        <taxon>Dikarya</taxon>
        <taxon>Ascomycota</taxon>
        <taxon>Saccharomycotina</taxon>
        <taxon>Pichiomycetes</taxon>
        <taxon>Debaryomycetaceae</taxon>
        <taxon>Candida/Lodderomyces clade</taxon>
        <taxon>Lodderomyces</taxon>
    </lineage>
</organism>
<dbReference type="STRING" id="379508.A5E4Y3"/>
<evidence type="ECO:0000256" key="2">
    <source>
        <dbReference type="SAM" id="MobiDB-lite"/>
    </source>
</evidence>
<reference evidence="5 6" key="1">
    <citation type="journal article" date="2009" name="Nature">
        <title>Evolution of pathogenicity and sexual reproduction in eight Candida genomes.</title>
        <authorList>
            <person name="Butler G."/>
            <person name="Rasmussen M.D."/>
            <person name="Lin M.F."/>
            <person name="Santos M.A."/>
            <person name="Sakthikumar S."/>
            <person name="Munro C.A."/>
            <person name="Rheinbay E."/>
            <person name="Grabherr M."/>
            <person name="Forche A."/>
            <person name="Reedy J.L."/>
            <person name="Agrafioti I."/>
            <person name="Arnaud M.B."/>
            <person name="Bates S."/>
            <person name="Brown A.J."/>
            <person name="Brunke S."/>
            <person name="Costanzo M.C."/>
            <person name="Fitzpatrick D.A."/>
            <person name="de Groot P.W."/>
            <person name="Harris D."/>
            <person name="Hoyer L.L."/>
            <person name="Hube B."/>
            <person name="Klis F.M."/>
            <person name="Kodira C."/>
            <person name="Lennard N."/>
            <person name="Logue M.E."/>
            <person name="Martin R."/>
            <person name="Neiman A.M."/>
            <person name="Nikolaou E."/>
            <person name="Quail M.A."/>
            <person name="Quinn J."/>
            <person name="Santos M.C."/>
            <person name="Schmitzberger F.F."/>
            <person name="Sherlock G."/>
            <person name="Shah P."/>
            <person name="Silverstein K.A."/>
            <person name="Skrzypek M.S."/>
            <person name="Soll D."/>
            <person name="Staggs R."/>
            <person name="Stansfield I."/>
            <person name="Stumpf M.P."/>
            <person name="Sudbery P.E."/>
            <person name="Srikantha T."/>
            <person name="Zeng Q."/>
            <person name="Berman J."/>
            <person name="Berriman M."/>
            <person name="Heitman J."/>
            <person name="Gow N.A."/>
            <person name="Lorenz M.C."/>
            <person name="Birren B.W."/>
            <person name="Kellis M."/>
            <person name="Cuomo C.A."/>
        </authorList>
    </citation>
    <scope>NUCLEOTIDE SEQUENCE [LARGE SCALE GENOMIC DNA]</scope>
    <source>
        <strain evidence="6">ATCC 11503 / BCRC 21390 / CBS 2605 / JCM 1781 / NBRC 1676 / NRRL YB-4239</strain>
    </source>
</reference>
<feature type="domain" description="PX" evidence="4">
    <location>
        <begin position="1"/>
        <end position="110"/>
    </location>
</feature>
<dbReference type="eggNOG" id="ENOG502R27B">
    <property type="taxonomic scope" value="Eukaryota"/>
</dbReference>
<dbReference type="GO" id="GO:0005484">
    <property type="term" value="F:SNAP receptor activity"/>
    <property type="evidence" value="ECO:0007669"/>
    <property type="project" value="TreeGrafter"/>
</dbReference>
<dbReference type="GeneID" id="5231146"/>
<dbReference type="PANTHER" id="PTHR19957:SF414">
    <property type="entry name" value="AER438CP"/>
    <property type="match status" value="1"/>
</dbReference>
<dbReference type="InterPro" id="IPR045242">
    <property type="entry name" value="Syntaxin"/>
</dbReference>
<dbReference type="FunCoup" id="A5E4Y3">
    <property type="interactions" value="133"/>
</dbReference>
<dbReference type="Gene3D" id="1.20.5.110">
    <property type="match status" value="1"/>
</dbReference>
<accession>A5E4Y3</accession>
<evidence type="ECO:0000259" key="3">
    <source>
        <dbReference type="PROSITE" id="PS50192"/>
    </source>
</evidence>
<feature type="coiled-coil region" evidence="1">
    <location>
        <begin position="291"/>
        <end position="322"/>
    </location>
</feature>
<dbReference type="PROSITE" id="PS50192">
    <property type="entry name" value="T_SNARE"/>
    <property type="match status" value="1"/>
</dbReference>
<dbReference type="KEGG" id="lel:PVL30_005402"/>
<dbReference type="PANTHER" id="PTHR19957">
    <property type="entry name" value="SYNTAXIN"/>
    <property type="match status" value="1"/>
</dbReference>
<name>A5E4Y3_LODEL</name>